<dbReference type="InterPro" id="IPR001845">
    <property type="entry name" value="HTH_ArsR_DNA-bd_dom"/>
</dbReference>
<evidence type="ECO:0000313" key="6">
    <source>
        <dbReference type="Proteomes" id="UP000238083"/>
    </source>
</evidence>
<evidence type="ECO:0000313" key="5">
    <source>
        <dbReference type="EMBL" id="PRY12148.1"/>
    </source>
</evidence>
<dbReference type="GO" id="GO:0003677">
    <property type="term" value="F:DNA binding"/>
    <property type="evidence" value="ECO:0007669"/>
    <property type="project" value="UniProtKB-KW"/>
</dbReference>
<dbReference type="InterPro" id="IPR036388">
    <property type="entry name" value="WH-like_DNA-bd_sf"/>
</dbReference>
<dbReference type="PANTHER" id="PTHR43132">
    <property type="entry name" value="ARSENICAL RESISTANCE OPERON REPRESSOR ARSR-RELATED"/>
    <property type="match status" value="1"/>
</dbReference>
<dbReference type="Pfam" id="PF12840">
    <property type="entry name" value="HTH_20"/>
    <property type="match status" value="1"/>
</dbReference>
<dbReference type="InterPro" id="IPR011991">
    <property type="entry name" value="ArsR-like_HTH"/>
</dbReference>
<dbReference type="Gene3D" id="1.10.10.10">
    <property type="entry name" value="Winged helix-like DNA-binding domain superfamily/Winged helix DNA-binding domain"/>
    <property type="match status" value="1"/>
</dbReference>
<dbReference type="PANTHER" id="PTHR43132:SF6">
    <property type="entry name" value="HTH-TYPE TRANSCRIPTIONAL REPRESSOR CZRA"/>
    <property type="match status" value="1"/>
</dbReference>
<dbReference type="SUPFAM" id="SSF46785">
    <property type="entry name" value="Winged helix' DNA-binding domain"/>
    <property type="match status" value="1"/>
</dbReference>
<reference evidence="5 6" key="1">
    <citation type="submission" date="2018-03" db="EMBL/GenBank/DDBJ databases">
        <title>Genomic Encyclopedia of Archaeal and Bacterial Type Strains, Phase II (KMG-II): from individual species to whole genera.</title>
        <authorList>
            <person name="Goeker M."/>
        </authorList>
    </citation>
    <scope>NUCLEOTIDE SEQUENCE [LARGE SCALE GENOMIC DNA]</scope>
    <source>
        <strain evidence="5 6">DSM 19711</strain>
    </source>
</reference>
<evidence type="ECO:0000256" key="3">
    <source>
        <dbReference type="ARBA" id="ARBA00023163"/>
    </source>
</evidence>
<gene>
    <name evidence="5" type="ORF">CLV37_111105</name>
</gene>
<name>A0A2T0QZM6_9ACTN</name>
<feature type="domain" description="HTH arsR-type" evidence="4">
    <location>
        <begin position="247"/>
        <end position="321"/>
    </location>
</feature>
<dbReference type="AlphaFoldDB" id="A0A2T0QZM6"/>
<accession>A0A2T0QZM6</accession>
<dbReference type="GO" id="GO:0003700">
    <property type="term" value="F:DNA-binding transcription factor activity"/>
    <property type="evidence" value="ECO:0007669"/>
    <property type="project" value="InterPro"/>
</dbReference>
<dbReference type="Pfam" id="PF19361">
    <property type="entry name" value="DUF5937"/>
    <property type="match status" value="1"/>
</dbReference>
<keyword evidence="6" id="KW-1185">Reference proteome</keyword>
<evidence type="ECO:0000256" key="2">
    <source>
        <dbReference type="ARBA" id="ARBA00023125"/>
    </source>
</evidence>
<dbReference type="InterPro" id="IPR045981">
    <property type="entry name" value="DUF5937"/>
</dbReference>
<organism evidence="5 6">
    <name type="scientific">Kineococcus rhizosphaerae</name>
    <dbReference type="NCBI Taxonomy" id="559628"/>
    <lineage>
        <taxon>Bacteria</taxon>
        <taxon>Bacillati</taxon>
        <taxon>Actinomycetota</taxon>
        <taxon>Actinomycetes</taxon>
        <taxon>Kineosporiales</taxon>
        <taxon>Kineosporiaceae</taxon>
        <taxon>Kineococcus</taxon>
    </lineage>
</organism>
<dbReference type="Proteomes" id="UP000238083">
    <property type="component" value="Unassembled WGS sequence"/>
</dbReference>
<dbReference type="OrthoDB" id="3460651at2"/>
<dbReference type="InterPro" id="IPR051011">
    <property type="entry name" value="Metal_resp_trans_reg"/>
</dbReference>
<evidence type="ECO:0000256" key="1">
    <source>
        <dbReference type="ARBA" id="ARBA00023015"/>
    </source>
</evidence>
<comment type="caution">
    <text evidence="5">The sequence shown here is derived from an EMBL/GenBank/DDBJ whole genome shotgun (WGS) entry which is preliminary data.</text>
</comment>
<protein>
    <submittedName>
        <fullName evidence="5">Helix-turn-helix protein</fullName>
    </submittedName>
</protein>
<keyword evidence="3" id="KW-0804">Transcription</keyword>
<evidence type="ECO:0000259" key="4">
    <source>
        <dbReference type="SMART" id="SM00418"/>
    </source>
</evidence>
<dbReference type="RefSeq" id="WP_106213691.1">
    <property type="nucleotide sequence ID" value="NZ_PVZF01000011.1"/>
</dbReference>
<dbReference type="InterPro" id="IPR036390">
    <property type="entry name" value="WH_DNA-bd_sf"/>
</dbReference>
<keyword evidence="2" id="KW-0238">DNA-binding</keyword>
<proteinExistence type="predicted"/>
<dbReference type="EMBL" id="PVZF01000011">
    <property type="protein sequence ID" value="PRY12148.1"/>
    <property type="molecule type" value="Genomic_DNA"/>
</dbReference>
<keyword evidence="1" id="KW-0805">Transcription regulation</keyword>
<dbReference type="SMART" id="SM00418">
    <property type="entry name" value="HTH_ARSR"/>
    <property type="match status" value="1"/>
</dbReference>
<sequence>MVIRYELTGMDLGEVRFAVSPLTELTLSLRSFRDPGRYPLHLPWLHEVRSVRADLDAGALTSLTNDRLWTPDLLTPRPASPLTRVEEQFETLAAADPRRLAAELAELHGGDVPAALTGSPAVVLRRVVRALREYWQACFTPHWPRLRALLEADVAHRARETVQHGSARMFAELTHGVRLVDNVVEVRLRSPVTYTRTTAGDGLTLVPSVFCRGVSAPISAAEPPFLMYGARGVGTLWQRAAAPAGTALVDLLGRTRAELLTDLADPASSTELAARRGTTVSAVNQHLRVLRASGLLVSARTGRSVVYRRTDLGDGLVGRRSPAG</sequence>
<dbReference type="CDD" id="cd00090">
    <property type="entry name" value="HTH_ARSR"/>
    <property type="match status" value="1"/>
</dbReference>